<keyword evidence="1" id="KW-1133">Transmembrane helix</keyword>
<comment type="caution">
    <text evidence="2">The sequence shown here is derived from an EMBL/GenBank/DDBJ whole genome shotgun (WGS) entry which is preliminary data.</text>
</comment>
<evidence type="ECO:0000313" key="2">
    <source>
        <dbReference type="EMBL" id="KAF1688506.1"/>
    </source>
</evidence>
<feature type="transmembrane region" description="Helical" evidence="1">
    <location>
        <begin position="106"/>
        <end position="124"/>
    </location>
</feature>
<name>A0A921NZ94_9GAMM</name>
<sequence>MNAKTLDGSPRRNRLRPWIWGAAAVLLLLPAFAMRFIPGSGVDWDGVDFVVMGAMLAVAWGLYELGTRMSGNLLYRAAFGLAVLTGFLTVWVNLAVGMLGDGNNPANLMFAVVLLVAAAGALAARFRARGMAAVMVAAGLLHLLAVVLALRMDFRAGELLLTACFSVPWFASALLFRGAARQASAGA</sequence>
<protein>
    <submittedName>
        <fullName evidence="2">Uncharacterized protein</fullName>
    </submittedName>
</protein>
<reference evidence="2" key="1">
    <citation type="submission" date="2017-10" db="EMBL/GenBank/DDBJ databases">
        <title>Whole genome sequencing of members of genus Pseudoxanthomonas.</title>
        <authorList>
            <person name="Kumar S."/>
            <person name="Bansal K."/>
            <person name="Kaur A."/>
            <person name="Patil P."/>
            <person name="Sharma S."/>
            <person name="Patil P.B."/>
        </authorList>
    </citation>
    <scope>NUCLEOTIDE SEQUENCE</scope>
    <source>
        <strain evidence="2">DSM 22914</strain>
    </source>
</reference>
<keyword evidence="1" id="KW-0472">Membrane</keyword>
<evidence type="ECO:0000256" key="1">
    <source>
        <dbReference type="SAM" id="Phobius"/>
    </source>
</evidence>
<dbReference type="RefSeq" id="WP_162124845.1">
    <property type="nucleotide sequence ID" value="NZ_PDWK01000047.1"/>
</dbReference>
<dbReference type="AlphaFoldDB" id="A0A921NZ94"/>
<dbReference type="EMBL" id="PDWK01000047">
    <property type="protein sequence ID" value="KAF1688506.1"/>
    <property type="molecule type" value="Genomic_DNA"/>
</dbReference>
<keyword evidence="3" id="KW-1185">Reference proteome</keyword>
<dbReference type="OrthoDB" id="9813621at2"/>
<organism evidence="2 3">
    <name type="scientific">Pseudoxanthomonas taiwanensis</name>
    <dbReference type="NCBI Taxonomy" id="176598"/>
    <lineage>
        <taxon>Bacteria</taxon>
        <taxon>Pseudomonadati</taxon>
        <taxon>Pseudomonadota</taxon>
        <taxon>Gammaproteobacteria</taxon>
        <taxon>Lysobacterales</taxon>
        <taxon>Lysobacteraceae</taxon>
        <taxon>Pseudoxanthomonas</taxon>
    </lineage>
</organism>
<feature type="transmembrane region" description="Helical" evidence="1">
    <location>
        <begin position="156"/>
        <end position="176"/>
    </location>
</feature>
<feature type="transmembrane region" description="Helical" evidence="1">
    <location>
        <begin position="49"/>
        <end position="66"/>
    </location>
</feature>
<feature type="transmembrane region" description="Helical" evidence="1">
    <location>
        <begin position="73"/>
        <end position="94"/>
    </location>
</feature>
<accession>A0A921NZ94</accession>
<dbReference type="Proteomes" id="UP000717981">
    <property type="component" value="Unassembled WGS sequence"/>
</dbReference>
<keyword evidence="1" id="KW-0812">Transmembrane</keyword>
<feature type="transmembrane region" description="Helical" evidence="1">
    <location>
        <begin position="131"/>
        <end position="150"/>
    </location>
</feature>
<proteinExistence type="predicted"/>
<evidence type="ECO:0000313" key="3">
    <source>
        <dbReference type="Proteomes" id="UP000717981"/>
    </source>
</evidence>
<gene>
    <name evidence="2" type="ORF">CR938_09830</name>
</gene>